<dbReference type="GO" id="GO:0000725">
    <property type="term" value="P:recombinational repair"/>
    <property type="evidence" value="ECO:0007669"/>
    <property type="project" value="TreeGrafter"/>
</dbReference>
<evidence type="ECO:0000256" key="10">
    <source>
        <dbReference type="ARBA" id="ARBA00034923"/>
    </source>
</evidence>
<evidence type="ECO:0000256" key="3">
    <source>
        <dbReference type="ARBA" id="ARBA00022801"/>
    </source>
</evidence>
<comment type="catalytic activity">
    <reaction evidence="11">
        <text>ATP + H2O = ADP + phosphate + H(+)</text>
        <dbReference type="Rhea" id="RHEA:13065"/>
        <dbReference type="ChEBI" id="CHEBI:15377"/>
        <dbReference type="ChEBI" id="CHEBI:15378"/>
        <dbReference type="ChEBI" id="CHEBI:30616"/>
        <dbReference type="ChEBI" id="CHEBI:43474"/>
        <dbReference type="ChEBI" id="CHEBI:456216"/>
        <dbReference type="EC" id="5.6.2.4"/>
    </reaction>
</comment>
<dbReference type="Pfam" id="PF13361">
    <property type="entry name" value="UvrD_C"/>
    <property type="match status" value="2"/>
</dbReference>
<evidence type="ECO:0000313" key="16">
    <source>
        <dbReference type="Proteomes" id="UP001139365"/>
    </source>
</evidence>
<evidence type="ECO:0000256" key="2">
    <source>
        <dbReference type="ARBA" id="ARBA00022741"/>
    </source>
</evidence>
<dbReference type="PANTHER" id="PTHR11070:SF2">
    <property type="entry name" value="ATP-DEPENDENT DNA HELICASE SRS2"/>
    <property type="match status" value="1"/>
</dbReference>
<evidence type="ECO:0000256" key="8">
    <source>
        <dbReference type="ARBA" id="ARBA00034617"/>
    </source>
</evidence>
<dbReference type="Gene3D" id="1.10.486.10">
    <property type="entry name" value="PCRA, domain 4"/>
    <property type="match status" value="1"/>
</dbReference>
<dbReference type="GO" id="GO:0016787">
    <property type="term" value="F:hydrolase activity"/>
    <property type="evidence" value="ECO:0007669"/>
    <property type="project" value="UniProtKB-UniRule"/>
</dbReference>
<evidence type="ECO:0000256" key="7">
    <source>
        <dbReference type="ARBA" id="ARBA00023235"/>
    </source>
</evidence>
<gene>
    <name evidence="15" type="ORF">MR241_08505</name>
</gene>
<proteinExistence type="inferred from homology"/>
<dbReference type="EC" id="5.6.2.4" evidence="9"/>
<keyword evidence="5 12" id="KW-0067">ATP-binding</keyword>
<reference evidence="15 16" key="1">
    <citation type="submission" date="2022-03" db="EMBL/GenBank/DDBJ databases">
        <title>Metagenome-assembled genomes from swine fecal metagenomes.</title>
        <authorList>
            <person name="Holman D.B."/>
            <person name="Kommadath A."/>
        </authorList>
    </citation>
    <scope>NUCLEOTIDE SEQUENCE [LARGE SCALE GENOMIC DNA]</scope>
    <source>
        <strain evidence="15">SUG147</strain>
    </source>
</reference>
<organism evidence="15 16">
    <name type="scientific">Candidatus Colimorpha enterica</name>
    <dbReference type="NCBI Taxonomy" id="3083063"/>
    <lineage>
        <taxon>Bacteria</taxon>
        <taxon>Pseudomonadati</taxon>
        <taxon>Bacteroidota</taxon>
        <taxon>Bacteroidia</taxon>
        <taxon>Bacteroidales</taxon>
        <taxon>Candidatus Colimorpha</taxon>
    </lineage>
</organism>
<feature type="domain" description="UvrD-like helicase ATP-binding" evidence="13">
    <location>
        <begin position="12"/>
        <end position="287"/>
    </location>
</feature>
<dbReference type="SUPFAM" id="SSF52540">
    <property type="entry name" value="P-loop containing nucleoside triphosphate hydrolases"/>
    <property type="match status" value="1"/>
</dbReference>
<protein>
    <recommendedName>
        <fullName evidence="9">DNA 3'-5' helicase</fullName>
        <ecNumber evidence="9">5.6.2.4</ecNumber>
    </recommendedName>
    <alternativeName>
        <fullName evidence="10">DNA 3'-5' helicase II</fullName>
    </alternativeName>
</protein>
<evidence type="ECO:0000256" key="9">
    <source>
        <dbReference type="ARBA" id="ARBA00034808"/>
    </source>
</evidence>
<dbReference type="GO" id="GO:0005524">
    <property type="term" value="F:ATP binding"/>
    <property type="evidence" value="ECO:0007669"/>
    <property type="project" value="UniProtKB-UniRule"/>
</dbReference>
<evidence type="ECO:0000259" key="13">
    <source>
        <dbReference type="PROSITE" id="PS51198"/>
    </source>
</evidence>
<dbReference type="AlphaFoldDB" id="A0AAE3K0U4"/>
<evidence type="ECO:0000256" key="5">
    <source>
        <dbReference type="ARBA" id="ARBA00022840"/>
    </source>
</evidence>
<dbReference type="Proteomes" id="UP001139365">
    <property type="component" value="Unassembled WGS sequence"/>
</dbReference>
<name>A0AAE3K0U4_9BACT</name>
<comment type="catalytic activity">
    <reaction evidence="8">
        <text>Couples ATP hydrolysis with the unwinding of duplex DNA by translocating in the 3'-5' direction.</text>
        <dbReference type="EC" id="5.6.2.4"/>
    </reaction>
</comment>
<sequence length="696" mass="78517">MTYEEYKTEYGIRLDPAQDAACRETEGHILLLAVPGSGKTTVMTARLGYLVRGKNVPADSVLAVTYSVAGAAEMQKRYEAVFGSRDVEIRTIHGFCSKIISAYGRVCGKKPFSLIDGDGGQARIIRDILRKYGGYPSENEVKDVMTAVTYCRNMMLDDREVEKVSIDGRDFPQIYRAYREFKRENQLMDYDDQLFYGYNIICRFPDAVREYAGRFRYVCVDEAQDTSKIQHMIIRRAAEGCGNLFMVGDEDQSIYGFRAAYPQGLLEFDSVYPDAKVLFIEKNYRSTKTVVSAADRFIALNTDRREKHMVTDNPQGESIETVRLSDLSELPVYIKTVAREAERESGKTTAVLCRLNDSLIPMIDILSDAGISYTARAGDGLFFTHFIVRDILAIMRFARDPFDAGLFEEIYYKLSAGVSRADFEYAVRVNRGAKMLSYPEFMATCPVMRESVRKRMKTISAALFRISSAMSANAIRLIMSDCGYGAYLSHRTNDLSKVSTLLAIAERRRGQSDFVDRLSQLRDIVMSGGCGGGIILSTIHSAKGMEFDRVIICDAKNGILPSVFEPSAGKYTDEELASREEDRRLFYVAVTRAKERLALVTYDSEFGKKTDGFDFIATLLCEKEGKRDEGLPRGAKETEKLALGYFKGDVIWHRVFGEGVISSIKGDRAEVKFYKYRCPKSIDLRYCIVNRLIRSV</sequence>
<dbReference type="CDD" id="cd17932">
    <property type="entry name" value="DEXQc_UvrD"/>
    <property type="match status" value="1"/>
</dbReference>
<comment type="similarity">
    <text evidence="1">Belongs to the helicase family. UvrD subfamily.</text>
</comment>
<dbReference type="PROSITE" id="PS51217">
    <property type="entry name" value="UVRD_HELICASE_CTER"/>
    <property type="match status" value="1"/>
</dbReference>
<comment type="caution">
    <text evidence="15">The sequence shown here is derived from an EMBL/GenBank/DDBJ whole genome shotgun (WGS) entry which is preliminary data.</text>
</comment>
<dbReference type="PROSITE" id="PS51198">
    <property type="entry name" value="UVRD_HELICASE_ATP_BIND"/>
    <property type="match status" value="1"/>
</dbReference>
<feature type="domain" description="UvrD-like helicase C-terminal" evidence="14">
    <location>
        <begin position="288"/>
        <end position="544"/>
    </location>
</feature>
<accession>A0AAE3K0U4</accession>
<keyword evidence="6" id="KW-0238">DNA-binding</keyword>
<evidence type="ECO:0000313" key="15">
    <source>
        <dbReference type="EMBL" id="MCI5756315.1"/>
    </source>
</evidence>
<dbReference type="InterPro" id="IPR014016">
    <property type="entry name" value="UvrD-like_ATP-bd"/>
</dbReference>
<keyword evidence="4 12" id="KW-0347">Helicase</keyword>
<dbReference type="InterPro" id="IPR027417">
    <property type="entry name" value="P-loop_NTPase"/>
</dbReference>
<dbReference type="InterPro" id="IPR000212">
    <property type="entry name" value="DNA_helicase_UvrD/REP"/>
</dbReference>
<dbReference type="Pfam" id="PF00580">
    <property type="entry name" value="UvrD-helicase"/>
    <property type="match status" value="1"/>
</dbReference>
<dbReference type="PANTHER" id="PTHR11070">
    <property type="entry name" value="UVRD / RECB / PCRA DNA HELICASE FAMILY MEMBER"/>
    <property type="match status" value="1"/>
</dbReference>
<dbReference type="Gene3D" id="3.40.50.300">
    <property type="entry name" value="P-loop containing nucleotide triphosphate hydrolases"/>
    <property type="match status" value="2"/>
</dbReference>
<dbReference type="EMBL" id="JALEMU010000134">
    <property type="protein sequence ID" value="MCI5756315.1"/>
    <property type="molecule type" value="Genomic_DNA"/>
</dbReference>
<evidence type="ECO:0000256" key="6">
    <source>
        <dbReference type="ARBA" id="ARBA00023125"/>
    </source>
</evidence>
<dbReference type="GO" id="GO:0003677">
    <property type="term" value="F:DNA binding"/>
    <property type="evidence" value="ECO:0007669"/>
    <property type="project" value="UniProtKB-KW"/>
</dbReference>
<evidence type="ECO:0000259" key="14">
    <source>
        <dbReference type="PROSITE" id="PS51217"/>
    </source>
</evidence>
<dbReference type="GO" id="GO:0043138">
    <property type="term" value="F:3'-5' DNA helicase activity"/>
    <property type="evidence" value="ECO:0007669"/>
    <property type="project" value="UniProtKB-EC"/>
</dbReference>
<dbReference type="InterPro" id="IPR013986">
    <property type="entry name" value="DExx_box_DNA_helicase_dom_sf"/>
</dbReference>
<evidence type="ECO:0000256" key="1">
    <source>
        <dbReference type="ARBA" id="ARBA00009922"/>
    </source>
</evidence>
<keyword evidence="3 12" id="KW-0378">Hydrolase</keyword>
<keyword evidence="2 12" id="KW-0547">Nucleotide-binding</keyword>
<evidence type="ECO:0000256" key="11">
    <source>
        <dbReference type="ARBA" id="ARBA00048988"/>
    </source>
</evidence>
<evidence type="ECO:0000256" key="12">
    <source>
        <dbReference type="PROSITE-ProRule" id="PRU00560"/>
    </source>
</evidence>
<dbReference type="Gene3D" id="1.10.10.160">
    <property type="match status" value="1"/>
</dbReference>
<dbReference type="InterPro" id="IPR014017">
    <property type="entry name" value="DNA_helicase_UvrD-like_C"/>
</dbReference>
<feature type="binding site" evidence="12">
    <location>
        <begin position="33"/>
        <end position="40"/>
    </location>
    <ligand>
        <name>ATP</name>
        <dbReference type="ChEBI" id="CHEBI:30616"/>
    </ligand>
</feature>
<keyword evidence="7" id="KW-0413">Isomerase</keyword>
<evidence type="ECO:0000256" key="4">
    <source>
        <dbReference type="ARBA" id="ARBA00022806"/>
    </source>
</evidence>